<keyword evidence="11 12" id="KW-0472">Membrane</keyword>
<keyword evidence="15" id="KW-1185">Reference proteome</keyword>
<dbReference type="OrthoDB" id="9791652at2"/>
<dbReference type="GO" id="GO:0009055">
    <property type="term" value="F:electron transfer activity"/>
    <property type="evidence" value="ECO:0007669"/>
    <property type="project" value="TreeGrafter"/>
</dbReference>
<proteinExistence type="inferred from homology"/>
<reference evidence="14 15" key="1">
    <citation type="submission" date="2018-07" db="EMBL/GenBank/DDBJ databases">
        <title>Draft genome sequence of Ancylomarina sp. M1P.</title>
        <authorList>
            <person name="Yadav S."/>
            <person name="Villanueva L."/>
            <person name="Damste J.S.S."/>
        </authorList>
    </citation>
    <scope>NUCLEOTIDE SEQUENCE [LARGE SCALE GENOMIC DNA]</scope>
    <source>
        <strain evidence="14 15">M1P</strain>
    </source>
</reference>
<name>A0A425Y8E3_9BACT</name>
<dbReference type="InterPro" id="IPR005126">
    <property type="entry name" value="NapC/NirT_cyt_c_N"/>
</dbReference>
<evidence type="ECO:0000313" key="14">
    <source>
        <dbReference type="EMBL" id="RRG24819.1"/>
    </source>
</evidence>
<dbReference type="GO" id="GO:0046872">
    <property type="term" value="F:metal ion binding"/>
    <property type="evidence" value="ECO:0007669"/>
    <property type="project" value="UniProtKB-KW"/>
</dbReference>
<organism evidence="14 15">
    <name type="scientific">Ancylomarina euxinus</name>
    <dbReference type="NCBI Taxonomy" id="2283627"/>
    <lineage>
        <taxon>Bacteria</taxon>
        <taxon>Pseudomonadati</taxon>
        <taxon>Bacteroidota</taxon>
        <taxon>Bacteroidia</taxon>
        <taxon>Marinilabiliales</taxon>
        <taxon>Marinifilaceae</taxon>
        <taxon>Ancylomarina</taxon>
    </lineage>
</organism>
<sequence length="500" mass="57412">MKLPNSARNWLSLLGAGIAAMNLFIIGFLLALSFFYNLGSSYVGLFIYIILPMFFVGGLILIPIGMIRTNRKLKKHLLAEDKLEWPKIDFNDPKTRNASVVFIVGTVFILIISSMGSYHAFHYTESVEFCGKLCHQVMAPEHTAYHQSSHERVKCVECHVGEGSGWYMRSKLSGLYQVYSVLTKKYPKPIPTPIENLRPARETCEQCHWPQKFYDSKLKNKKSYLADETTTDHNIFMKMKTSANISAKGLSEGIHWHINPDVKIEYIASTRTRETLPWVRYTNLKTGEVKLYLEPDNLLSQKEIDSLKTRTMDCLDCHNRPSHDYHVPQNFIDELISSGEISKQLPDIKVVSMDILNQDYPSTDSAMIAIRSQVLEYYEVMYPEMLESNKAEITNTITAIQKGYKSNIFPEMRVNWKAYPNHLGHLETNGCFRCHNDKHVTDKGETISRDCNLCHDIVSQGKTGEMEMSTLQAPLEFKHPIDIDKQWETKLCSECHNQLY</sequence>
<evidence type="ECO:0000313" key="15">
    <source>
        <dbReference type="Proteomes" id="UP000285794"/>
    </source>
</evidence>
<keyword evidence="9 12" id="KW-1133">Transmembrane helix</keyword>
<dbReference type="GO" id="GO:0009061">
    <property type="term" value="P:anaerobic respiration"/>
    <property type="evidence" value="ECO:0007669"/>
    <property type="project" value="TreeGrafter"/>
</dbReference>
<comment type="subcellular location">
    <subcellularLocation>
        <location evidence="1">Cell membrane</location>
    </subcellularLocation>
</comment>
<evidence type="ECO:0000256" key="11">
    <source>
        <dbReference type="ARBA" id="ARBA00023136"/>
    </source>
</evidence>
<feature type="domain" description="NapC/NirT cytochrome c N-terminal" evidence="13">
    <location>
        <begin position="96"/>
        <end position="186"/>
    </location>
</feature>
<evidence type="ECO:0000259" key="13">
    <source>
        <dbReference type="Pfam" id="PF03264"/>
    </source>
</evidence>
<keyword evidence="8" id="KW-0249">Electron transport</keyword>
<evidence type="ECO:0000256" key="9">
    <source>
        <dbReference type="ARBA" id="ARBA00022989"/>
    </source>
</evidence>
<evidence type="ECO:0000256" key="5">
    <source>
        <dbReference type="ARBA" id="ARBA00022617"/>
    </source>
</evidence>
<evidence type="ECO:0000256" key="4">
    <source>
        <dbReference type="ARBA" id="ARBA00022475"/>
    </source>
</evidence>
<keyword evidence="10" id="KW-0408">Iron</keyword>
<keyword evidence="3" id="KW-0813">Transport</keyword>
<keyword evidence="4" id="KW-1003">Cell membrane</keyword>
<dbReference type="Gene3D" id="1.10.3820.10">
    <property type="entry name" value="Di-heme elbow motif domain"/>
    <property type="match status" value="1"/>
</dbReference>
<feature type="transmembrane region" description="Helical" evidence="12">
    <location>
        <begin position="42"/>
        <end position="67"/>
    </location>
</feature>
<dbReference type="SUPFAM" id="SSF48695">
    <property type="entry name" value="Multiheme cytochromes"/>
    <property type="match status" value="1"/>
</dbReference>
<evidence type="ECO:0000256" key="8">
    <source>
        <dbReference type="ARBA" id="ARBA00022982"/>
    </source>
</evidence>
<keyword evidence="7" id="KW-0479">Metal-binding</keyword>
<evidence type="ECO:0000256" key="12">
    <source>
        <dbReference type="SAM" id="Phobius"/>
    </source>
</evidence>
<dbReference type="PANTHER" id="PTHR30333">
    <property type="entry name" value="CYTOCHROME C-TYPE PROTEIN"/>
    <property type="match status" value="1"/>
</dbReference>
<dbReference type="Proteomes" id="UP000285794">
    <property type="component" value="Unassembled WGS sequence"/>
</dbReference>
<evidence type="ECO:0000256" key="7">
    <source>
        <dbReference type="ARBA" id="ARBA00022723"/>
    </source>
</evidence>
<evidence type="ECO:0000256" key="3">
    <source>
        <dbReference type="ARBA" id="ARBA00022448"/>
    </source>
</evidence>
<evidence type="ECO:0000256" key="1">
    <source>
        <dbReference type="ARBA" id="ARBA00004236"/>
    </source>
</evidence>
<feature type="transmembrane region" description="Helical" evidence="12">
    <location>
        <begin position="12"/>
        <end position="36"/>
    </location>
</feature>
<dbReference type="Pfam" id="PF03264">
    <property type="entry name" value="Cytochrom_NNT"/>
    <property type="match status" value="1"/>
</dbReference>
<comment type="similarity">
    <text evidence="2">Belongs to the NapC/NirT/NrfH family.</text>
</comment>
<keyword evidence="6 12" id="KW-0812">Transmembrane</keyword>
<evidence type="ECO:0000256" key="10">
    <source>
        <dbReference type="ARBA" id="ARBA00023004"/>
    </source>
</evidence>
<dbReference type="GO" id="GO:0005886">
    <property type="term" value="C:plasma membrane"/>
    <property type="evidence" value="ECO:0007669"/>
    <property type="project" value="UniProtKB-SubCell"/>
</dbReference>
<accession>A0A425Y8E3</accession>
<dbReference type="EMBL" id="QQWG01000001">
    <property type="protein sequence ID" value="RRG24819.1"/>
    <property type="molecule type" value="Genomic_DNA"/>
</dbReference>
<comment type="caution">
    <text evidence="14">The sequence shown here is derived from an EMBL/GenBank/DDBJ whole genome shotgun (WGS) entry which is preliminary data.</text>
</comment>
<evidence type="ECO:0000256" key="6">
    <source>
        <dbReference type="ARBA" id="ARBA00022692"/>
    </source>
</evidence>
<gene>
    <name evidence="14" type="ORF">DWB61_02080</name>
</gene>
<dbReference type="AlphaFoldDB" id="A0A425Y8E3"/>
<dbReference type="InterPro" id="IPR036280">
    <property type="entry name" value="Multihaem_cyt_sf"/>
</dbReference>
<dbReference type="InterPro" id="IPR051174">
    <property type="entry name" value="Cytochrome_c-type_ET"/>
</dbReference>
<dbReference type="RefSeq" id="WP_125029231.1">
    <property type="nucleotide sequence ID" value="NZ_JAPXVP010000001.1"/>
</dbReference>
<feature type="transmembrane region" description="Helical" evidence="12">
    <location>
        <begin position="100"/>
        <end position="121"/>
    </location>
</feature>
<keyword evidence="5" id="KW-0349">Heme</keyword>
<dbReference type="InterPro" id="IPR038266">
    <property type="entry name" value="NapC/NirT_cytc_sf"/>
</dbReference>
<protein>
    <submittedName>
        <fullName evidence="14">Cytochrome C</fullName>
    </submittedName>
</protein>
<dbReference type="PANTHER" id="PTHR30333:SF1">
    <property type="entry name" value="CYTOCHROME C-TYPE PROTEIN NAPC"/>
    <property type="match status" value="1"/>
</dbReference>
<evidence type="ECO:0000256" key="2">
    <source>
        <dbReference type="ARBA" id="ARBA00007395"/>
    </source>
</evidence>